<feature type="domain" description="MDMPI C-terminal" evidence="1">
    <location>
        <begin position="146"/>
        <end position="238"/>
    </location>
</feature>
<evidence type="ECO:0008006" key="5">
    <source>
        <dbReference type="Google" id="ProtNLM"/>
    </source>
</evidence>
<name>A0A918ANQ9_9PSEU</name>
<comment type="caution">
    <text evidence="3">The sequence shown here is derived from an EMBL/GenBank/DDBJ whole genome shotgun (WGS) entry which is preliminary data.</text>
</comment>
<dbReference type="InterPro" id="IPR024344">
    <property type="entry name" value="MDMPI_metal-binding"/>
</dbReference>
<protein>
    <recommendedName>
        <fullName evidence="5">Maleylpyruvate isomerase family mycothiol-dependent enzyme</fullName>
    </recommendedName>
</protein>
<keyword evidence="4" id="KW-1185">Reference proteome</keyword>
<accession>A0A918ANQ9</accession>
<dbReference type="GO" id="GO:0046872">
    <property type="term" value="F:metal ion binding"/>
    <property type="evidence" value="ECO:0007669"/>
    <property type="project" value="InterPro"/>
</dbReference>
<dbReference type="AlphaFoldDB" id="A0A918ANQ9"/>
<dbReference type="Pfam" id="PF07398">
    <property type="entry name" value="MDMPI_C"/>
    <property type="match status" value="1"/>
</dbReference>
<dbReference type="SUPFAM" id="SSF109854">
    <property type="entry name" value="DinB/YfiT-like putative metalloenzymes"/>
    <property type="match status" value="1"/>
</dbReference>
<dbReference type="EMBL" id="BMRG01000005">
    <property type="protein sequence ID" value="GGP56832.1"/>
    <property type="molecule type" value="Genomic_DNA"/>
</dbReference>
<feature type="domain" description="Mycothiol-dependent maleylpyruvate isomerase metal-binding" evidence="2">
    <location>
        <begin position="7"/>
        <end position="128"/>
    </location>
</feature>
<dbReference type="InterPro" id="IPR010872">
    <property type="entry name" value="MDMPI_C-term_domain"/>
</dbReference>
<evidence type="ECO:0000313" key="4">
    <source>
        <dbReference type="Proteomes" id="UP000639606"/>
    </source>
</evidence>
<dbReference type="InterPro" id="IPR017517">
    <property type="entry name" value="Maleyloyr_isom"/>
</dbReference>
<reference evidence="3" key="1">
    <citation type="journal article" date="2014" name="Int. J. Syst. Evol. Microbiol.">
        <title>Complete genome sequence of Corynebacterium casei LMG S-19264T (=DSM 44701T), isolated from a smear-ripened cheese.</title>
        <authorList>
            <consortium name="US DOE Joint Genome Institute (JGI-PGF)"/>
            <person name="Walter F."/>
            <person name="Albersmeier A."/>
            <person name="Kalinowski J."/>
            <person name="Ruckert C."/>
        </authorList>
    </citation>
    <scope>NUCLEOTIDE SEQUENCE</scope>
    <source>
        <strain evidence="3">JCM 3313</strain>
    </source>
</reference>
<dbReference type="Pfam" id="PF11716">
    <property type="entry name" value="MDMPI_N"/>
    <property type="match status" value="1"/>
</dbReference>
<dbReference type="RefSeq" id="WP_189223997.1">
    <property type="nucleotide sequence ID" value="NZ_BMRG01000005.1"/>
</dbReference>
<gene>
    <name evidence="3" type="ORF">GCM10010185_31340</name>
</gene>
<dbReference type="PANTHER" id="PTHR40758:SF1">
    <property type="entry name" value="CONSERVED PROTEIN"/>
    <property type="match status" value="1"/>
</dbReference>
<dbReference type="PANTHER" id="PTHR40758">
    <property type="entry name" value="CONSERVED PROTEIN"/>
    <property type="match status" value="1"/>
</dbReference>
<dbReference type="InterPro" id="IPR034660">
    <property type="entry name" value="DinB/YfiT-like"/>
</dbReference>
<evidence type="ECO:0000259" key="1">
    <source>
        <dbReference type="Pfam" id="PF07398"/>
    </source>
</evidence>
<reference evidence="3" key="2">
    <citation type="submission" date="2020-09" db="EMBL/GenBank/DDBJ databases">
        <authorList>
            <person name="Sun Q."/>
            <person name="Ohkuma M."/>
        </authorList>
    </citation>
    <scope>NUCLEOTIDE SEQUENCE</scope>
    <source>
        <strain evidence="3">JCM 3313</strain>
    </source>
</reference>
<dbReference type="Gene3D" id="1.20.120.450">
    <property type="entry name" value="dinb family like domain"/>
    <property type="match status" value="1"/>
</dbReference>
<proteinExistence type="predicted"/>
<organism evidence="3 4">
    <name type="scientific">Saccharothrix coeruleofusca</name>
    <dbReference type="NCBI Taxonomy" id="33919"/>
    <lineage>
        <taxon>Bacteria</taxon>
        <taxon>Bacillati</taxon>
        <taxon>Actinomycetota</taxon>
        <taxon>Actinomycetes</taxon>
        <taxon>Pseudonocardiales</taxon>
        <taxon>Pseudonocardiaceae</taxon>
        <taxon>Saccharothrix</taxon>
    </lineage>
</organism>
<dbReference type="NCBIfam" id="TIGR03083">
    <property type="entry name" value="maleylpyruvate isomerase family mycothiol-dependent enzyme"/>
    <property type="match status" value="1"/>
</dbReference>
<dbReference type="Proteomes" id="UP000639606">
    <property type="component" value="Unassembled WGS sequence"/>
</dbReference>
<evidence type="ECO:0000313" key="3">
    <source>
        <dbReference type="EMBL" id="GGP56832.1"/>
    </source>
</evidence>
<evidence type="ECO:0000259" key="2">
    <source>
        <dbReference type="Pfam" id="PF11716"/>
    </source>
</evidence>
<dbReference type="GO" id="GO:0005886">
    <property type="term" value="C:plasma membrane"/>
    <property type="evidence" value="ECO:0007669"/>
    <property type="project" value="TreeGrafter"/>
</dbReference>
<sequence length="244" mass="27174">MEHADFVRQLRTQYDALLTAARSAGPEARVPTCPEWTVLDLCHHLAGTHAWALKAVRTAPDAERPKPEERPRDWDELLKWWRFTFQELEDTLATESPLKPSWTFTGPKNAGFWARRQAHETAIHRLDAEHALHGPEVPTLLFDTAFAADGVDEYLTRMLVRAAERKPVERGGRLLFHAADAQRTWQVELAPGEAPRVGPVVDSGTAEDVTVAGTADAVYRAVWGRPSGAVVTGDRSLFESLPRA</sequence>